<feature type="transmembrane region" description="Helical" evidence="12">
    <location>
        <begin position="746"/>
        <end position="768"/>
    </location>
</feature>
<dbReference type="InterPro" id="IPR028082">
    <property type="entry name" value="Peripla_BP_I"/>
</dbReference>
<evidence type="ECO:0000256" key="10">
    <source>
        <dbReference type="ARBA" id="ARBA00023180"/>
    </source>
</evidence>
<dbReference type="Gene3D" id="2.10.50.30">
    <property type="entry name" value="GPCR, family 3, nine cysteines domain"/>
    <property type="match status" value="1"/>
</dbReference>
<accession>A0AAV7L1X5</accession>
<keyword evidence="4 12" id="KW-0812">Transmembrane</keyword>
<feature type="domain" description="G-protein coupled receptors family 3 profile" evidence="14">
    <location>
        <begin position="586"/>
        <end position="842"/>
    </location>
</feature>
<dbReference type="Pfam" id="PF00003">
    <property type="entry name" value="7tm_3"/>
    <property type="match status" value="1"/>
</dbReference>
<keyword evidence="3" id="KW-1003">Cell membrane</keyword>
<evidence type="ECO:0000256" key="12">
    <source>
        <dbReference type="SAM" id="Phobius"/>
    </source>
</evidence>
<dbReference type="PRINTS" id="PR01535">
    <property type="entry name" value="VOMERONASL2R"/>
</dbReference>
<dbReference type="PROSITE" id="PS50259">
    <property type="entry name" value="G_PROTEIN_RECEP_F3_4"/>
    <property type="match status" value="1"/>
</dbReference>
<keyword evidence="9" id="KW-0675">Receptor</keyword>
<name>A0AAV7L1X5_PLEWA</name>
<dbReference type="AlphaFoldDB" id="A0AAV7L1X5"/>
<keyword evidence="10" id="KW-0325">Glycoprotein</keyword>
<gene>
    <name evidence="15" type="ORF">NDU88_004614</name>
</gene>
<evidence type="ECO:0000256" key="9">
    <source>
        <dbReference type="ARBA" id="ARBA00023170"/>
    </source>
</evidence>
<evidence type="ECO:0000256" key="6">
    <source>
        <dbReference type="ARBA" id="ARBA00022989"/>
    </source>
</evidence>
<dbReference type="PANTHER" id="PTHR24061">
    <property type="entry name" value="CALCIUM-SENSING RECEPTOR-RELATED"/>
    <property type="match status" value="1"/>
</dbReference>
<dbReference type="GO" id="GO:0004930">
    <property type="term" value="F:G protein-coupled receptor activity"/>
    <property type="evidence" value="ECO:0007669"/>
    <property type="project" value="UniProtKB-KW"/>
</dbReference>
<comment type="similarity">
    <text evidence="2">Belongs to the G-protein coupled receptor 3 family.</text>
</comment>
<keyword evidence="5 13" id="KW-0732">Signal</keyword>
<dbReference type="InterPro" id="IPR000068">
    <property type="entry name" value="GPCR_3_Ca_sens_rcpt-rel"/>
</dbReference>
<comment type="subcellular location">
    <subcellularLocation>
        <location evidence="1">Cell membrane</location>
        <topology evidence="1">Multi-pass membrane protein</topology>
    </subcellularLocation>
</comment>
<dbReference type="PANTHER" id="PTHR24061:SF0">
    <property type="entry name" value="C-FAMILY ODORANT RECEPTOR OLFCT1"/>
    <property type="match status" value="1"/>
</dbReference>
<evidence type="ECO:0000256" key="13">
    <source>
        <dbReference type="SAM" id="SignalP"/>
    </source>
</evidence>
<dbReference type="SUPFAM" id="SSF53822">
    <property type="entry name" value="Periplasmic binding protein-like I"/>
    <property type="match status" value="1"/>
</dbReference>
<feature type="transmembrane region" description="Helical" evidence="12">
    <location>
        <begin position="780"/>
        <end position="800"/>
    </location>
</feature>
<keyword evidence="11" id="KW-0807">Transducer</keyword>
<dbReference type="InterPro" id="IPR000337">
    <property type="entry name" value="GPCR_3"/>
</dbReference>
<evidence type="ECO:0000313" key="16">
    <source>
        <dbReference type="Proteomes" id="UP001066276"/>
    </source>
</evidence>
<dbReference type="InterPro" id="IPR017978">
    <property type="entry name" value="GPCR_3_C"/>
</dbReference>
<dbReference type="Pfam" id="PF07562">
    <property type="entry name" value="NCD3G"/>
    <property type="match status" value="1"/>
</dbReference>
<evidence type="ECO:0000259" key="14">
    <source>
        <dbReference type="PROSITE" id="PS50259"/>
    </source>
</evidence>
<evidence type="ECO:0000256" key="4">
    <source>
        <dbReference type="ARBA" id="ARBA00022692"/>
    </source>
</evidence>
<dbReference type="InterPro" id="IPR017979">
    <property type="entry name" value="GPCR_3_CS"/>
</dbReference>
<dbReference type="EMBL" id="JANPWB010000016">
    <property type="protein sequence ID" value="KAJ1084467.1"/>
    <property type="molecule type" value="Genomic_DNA"/>
</dbReference>
<feature type="transmembrane region" description="Helical" evidence="12">
    <location>
        <begin position="656"/>
        <end position="680"/>
    </location>
</feature>
<dbReference type="GO" id="GO:0005886">
    <property type="term" value="C:plasma membrane"/>
    <property type="evidence" value="ECO:0007669"/>
    <property type="project" value="UniProtKB-SubCell"/>
</dbReference>
<evidence type="ECO:0000256" key="5">
    <source>
        <dbReference type="ARBA" id="ARBA00022729"/>
    </source>
</evidence>
<feature type="transmembrane region" description="Helical" evidence="12">
    <location>
        <begin position="623"/>
        <end position="644"/>
    </location>
</feature>
<keyword evidence="6 12" id="KW-1133">Transmembrane helix</keyword>
<feature type="signal peptide" evidence="13">
    <location>
        <begin position="1"/>
        <end position="27"/>
    </location>
</feature>
<dbReference type="InterPro" id="IPR038550">
    <property type="entry name" value="GPCR_3_9-Cys_sf"/>
</dbReference>
<organism evidence="15 16">
    <name type="scientific">Pleurodeles waltl</name>
    <name type="common">Iberian ribbed newt</name>
    <dbReference type="NCBI Taxonomy" id="8319"/>
    <lineage>
        <taxon>Eukaryota</taxon>
        <taxon>Metazoa</taxon>
        <taxon>Chordata</taxon>
        <taxon>Craniata</taxon>
        <taxon>Vertebrata</taxon>
        <taxon>Euteleostomi</taxon>
        <taxon>Amphibia</taxon>
        <taxon>Batrachia</taxon>
        <taxon>Caudata</taxon>
        <taxon>Salamandroidea</taxon>
        <taxon>Salamandridae</taxon>
        <taxon>Pleurodelinae</taxon>
        <taxon>Pleurodeles</taxon>
    </lineage>
</organism>
<dbReference type="FunFam" id="3.40.50.2300:FF:000016">
    <property type="entry name" value="Taste 1 receptor member 2"/>
    <property type="match status" value="1"/>
</dbReference>
<keyword evidence="8 12" id="KW-0472">Membrane</keyword>
<dbReference type="Pfam" id="PF01094">
    <property type="entry name" value="ANF_receptor"/>
    <property type="match status" value="1"/>
</dbReference>
<keyword evidence="7" id="KW-0297">G-protein coupled receptor</keyword>
<evidence type="ECO:0000256" key="1">
    <source>
        <dbReference type="ARBA" id="ARBA00004651"/>
    </source>
</evidence>
<feature type="transmembrane region" description="Helical" evidence="12">
    <location>
        <begin position="585"/>
        <end position="611"/>
    </location>
</feature>
<evidence type="ECO:0000256" key="3">
    <source>
        <dbReference type="ARBA" id="ARBA00022475"/>
    </source>
</evidence>
<feature type="transmembrane region" description="Helical" evidence="12">
    <location>
        <begin position="701"/>
        <end position="718"/>
    </location>
</feature>
<evidence type="ECO:0000256" key="8">
    <source>
        <dbReference type="ARBA" id="ARBA00023136"/>
    </source>
</evidence>
<reference evidence="15" key="1">
    <citation type="journal article" date="2022" name="bioRxiv">
        <title>Sequencing and chromosome-scale assembly of the giantPleurodeles waltlgenome.</title>
        <authorList>
            <person name="Brown T."/>
            <person name="Elewa A."/>
            <person name="Iarovenko S."/>
            <person name="Subramanian E."/>
            <person name="Araus A.J."/>
            <person name="Petzold A."/>
            <person name="Susuki M."/>
            <person name="Suzuki K.-i.T."/>
            <person name="Hayashi T."/>
            <person name="Toyoda A."/>
            <person name="Oliveira C."/>
            <person name="Osipova E."/>
            <person name="Leigh N.D."/>
            <person name="Simon A."/>
            <person name="Yun M.H."/>
        </authorList>
    </citation>
    <scope>NUCLEOTIDE SEQUENCE</scope>
    <source>
        <strain evidence="15">20211129_DDA</strain>
        <tissue evidence="15">Liver</tissue>
    </source>
</reference>
<evidence type="ECO:0000256" key="11">
    <source>
        <dbReference type="ARBA" id="ARBA00023224"/>
    </source>
</evidence>
<dbReference type="PRINTS" id="PR00248">
    <property type="entry name" value="GPCRMGR"/>
</dbReference>
<comment type="caution">
    <text evidence="15">The sequence shown here is derived from an EMBL/GenBank/DDBJ whole genome shotgun (WGS) entry which is preliminary data.</text>
</comment>
<dbReference type="CDD" id="cd15283">
    <property type="entry name" value="7tmC_V2R_pheromone"/>
    <property type="match status" value="1"/>
</dbReference>
<proteinExistence type="inferred from homology"/>
<sequence length="871" mass="97063">MVGNQALRKAVVICAAVLLSLPRPVSGAQTACHLRSNMDSSLSRDGDVILGGVFPIFYNNVFPLSEFRGPPSPKYCNTFRFRAFRWYQSMIFSIDDVNRSQQLLPNLTLGLQMYDSCSAEARALQGTVWILSGQRAPVPNYQCQSRLPVPAIIGDSLSATCLLMARVLGLYRTIPSGNDVAFCMTRLVLHFGWTWVGILEIENDYGQQGSQIIKSELARHGRCVAFVEVLPLVYSHEKIQHIVQAIRRSSAKVIVVFCTESLLIQVMEEISRQGITGRVWVANHSWSSSRSFSRREFSRTLGGTIGVAIRRGVMTEFRDYLFQLQAAENLDDPITIAFWEQAFRCRWATHVEGNGTMTTGSQLVKEAPICTGHENPRSLDEAILDVNNFRFTYNVYNSVYAIAHALHNLIHCKPGEGPFAQGACSHLQDLKPWQLFYYLKRGRFQNKDGEEVYFDMHGDPPPVFDILNWQLDPAGNVQYVKVGSFDLTAPKGQDFKINATAIVWHGGRQQVPDSACSSSCAPGFRQAVRPGAPRCCFDCIPCSPGEISNQTDSRECFKCPDSHWSNGRQDQCVPKTLEFLHLDEALGVTLTSVASIGSLSTLFILFIFIRYRNTPIVKANNRLLSYSLLLALMLCFVSSAGFLGRPHTLSCMLRQVAFGTVFTICVSCILAKTLTVVIVFNAAKPGSKMRGLVGHRLPNSIAITCPSVQLLLCSIWLGKSPPYPQVNMKFNNEKMLLECNEGSPTAFWLMLGYLGFLACISFVMAFLARKLPDSFNETKYITFSMLLFVAVWLSFIPAYLSTQGKYMVAVEVFAILASSLGLLSCIFFPKCFVVLFRPHMNSKGFLMGRRHAAAAVNMNHAVHGKARLRRS</sequence>
<dbReference type="PROSITE" id="PS00981">
    <property type="entry name" value="G_PROTEIN_RECEP_F3_3"/>
    <property type="match status" value="1"/>
</dbReference>
<dbReference type="Proteomes" id="UP001066276">
    <property type="component" value="Chromosome 12"/>
</dbReference>
<evidence type="ECO:0000256" key="2">
    <source>
        <dbReference type="ARBA" id="ARBA00007242"/>
    </source>
</evidence>
<dbReference type="InterPro" id="IPR001828">
    <property type="entry name" value="ANF_lig-bd_rcpt"/>
</dbReference>
<protein>
    <recommendedName>
        <fullName evidence="14">G-protein coupled receptors family 3 profile domain-containing protein</fullName>
    </recommendedName>
</protein>
<keyword evidence="16" id="KW-1185">Reference proteome</keyword>
<evidence type="ECO:0000313" key="15">
    <source>
        <dbReference type="EMBL" id="KAJ1084467.1"/>
    </source>
</evidence>
<dbReference type="Gene3D" id="3.40.50.2300">
    <property type="match status" value="2"/>
</dbReference>
<dbReference type="FunFam" id="2.10.50.30:FF:000002">
    <property type="entry name" value="Vomeronasal 2 receptor, h1"/>
    <property type="match status" value="1"/>
</dbReference>
<feature type="transmembrane region" description="Helical" evidence="12">
    <location>
        <begin position="812"/>
        <end position="836"/>
    </location>
</feature>
<dbReference type="InterPro" id="IPR011500">
    <property type="entry name" value="GPCR_3_9-Cys_dom"/>
</dbReference>
<feature type="chain" id="PRO_5043967157" description="G-protein coupled receptors family 3 profile domain-containing protein" evidence="13">
    <location>
        <begin position="28"/>
        <end position="871"/>
    </location>
</feature>
<dbReference type="InterPro" id="IPR004073">
    <property type="entry name" value="GPCR_3_vmron_rcpt_2"/>
</dbReference>
<evidence type="ECO:0000256" key="7">
    <source>
        <dbReference type="ARBA" id="ARBA00023040"/>
    </source>
</evidence>